<evidence type="ECO:0000256" key="1">
    <source>
        <dbReference type="ARBA" id="ARBA00009481"/>
    </source>
</evidence>
<organism evidence="6 7">
    <name type="scientific">Pseudoalteromonas aliena</name>
    <dbReference type="NCBI Taxonomy" id="247523"/>
    <lineage>
        <taxon>Bacteria</taxon>
        <taxon>Pseudomonadati</taxon>
        <taxon>Pseudomonadota</taxon>
        <taxon>Gammaproteobacteria</taxon>
        <taxon>Alteromonadales</taxon>
        <taxon>Pseudoalteromonadaceae</taxon>
        <taxon>Pseudoalteromonas</taxon>
    </lineage>
</organism>
<name>A0A1Q2H2L7_9GAMM</name>
<dbReference type="CDD" id="cd03801">
    <property type="entry name" value="GT4_PimA-like"/>
    <property type="match status" value="1"/>
</dbReference>
<dbReference type="SUPFAM" id="SSF53756">
    <property type="entry name" value="UDP-Glycosyltransferase/glycogen phosphorylase"/>
    <property type="match status" value="1"/>
</dbReference>
<dbReference type="Gene3D" id="3.40.50.2000">
    <property type="entry name" value="Glycogen Phosphorylase B"/>
    <property type="match status" value="2"/>
</dbReference>
<dbReference type="Proteomes" id="UP000188243">
    <property type="component" value="Chromosome"/>
</dbReference>
<comment type="similarity">
    <text evidence="1">Belongs to the glycosyltransferase group 1 family. Glycosyltransferase 4 subfamily.</text>
</comment>
<dbReference type="GO" id="GO:0016757">
    <property type="term" value="F:glycosyltransferase activity"/>
    <property type="evidence" value="ECO:0007669"/>
    <property type="project" value="UniProtKB-KW"/>
</dbReference>
<sequence>MKKLKNLTIATDRNGQGGIATVLNGYANEHFFEMTNSEILISHSTNAKFGLLSQLFTFGLCILNLIYQLLFCNIGLVHIHMSSRGSYMRKSKLIKLIKYFNVKVVLHLHGAEFREFYGNECDATKQAEIRATFNSVDKVIVLSSQWMQWLKTILDDPSKGVVVYNAVPALEIEKRITEEFNFVFLGRLGERKGVTDLIEAFKYVVQKHPQSRLLLGGDGDINKYRKLVETLELTESVKLLGWISGDDKLNVLKQANAYVLPSYNEGFPMGVLEAMSCNIPVIASTAGGIPDAITHGIDGLLVEAGDTNALQLAMQSFIESPTQTKKMECAAKAKFLKNFSPQVIIPQIKMIYTDLGAL</sequence>
<dbReference type="InterPro" id="IPR001296">
    <property type="entry name" value="Glyco_trans_1"/>
</dbReference>
<feature type="transmembrane region" description="Helical" evidence="4">
    <location>
        <begin position="55"/>
        <end position="79"/>
    </location>
</feature>
<dbReference type="PANTHER" id="PTHR12526:SF640">
    <property type="entry name" value="COLANIC ACID BIOSYNTHESIS GLYCOSYLTRANSFERASE WCAL-RELATED"/>
    <property type="match status" value="1"/>
</dbReference>
<keyword evidence="4" id="KW-1133">Transmembrane helix</keyword>
<evidence type="ECO:0000313" key="6">
    <source>
        <dbReference type="EMBL" id="AQQ01608.1"/>
    </source>
</evidence>
<gene>
    <name evidence="6" type="ORF">B0W48_18575</name>
</gene>
<protein>
    <submittedName>
        <fullName evidence="6">Polysaccharide biosynthesis protein</fullName>
    </submittedName>
</protein>
<evidence type="ECO:0000256" key="4">
    <source>
        <dbReference type="SAM" id="Phobius"/>
    </source>
</evidence>
<accession>A0A1Q2H2L7</accession>
<dbReference type="STRING" id="247523.B0W48_18575"/>
<evidence type="ECO:0000313" key="7">
    <source>
        <dbReference type="Proteomes" id="UP000188243"/>
    </source>
</evidence>
<evidence type="ECO:0000259" key="5">
    <source>
        <dbReference type="Pfam" id="PF00534"/>
    </source>
</evidence>
<proteinExistence type="inferred from homology"/>
<dbReference type="PANTHER" id="PTHR12526">
    <property type="entry name" value="GLYCOSYLTRANSFERASE"/>
    <property type="match status" value="1"/>
</dbReference>
<dbReference type="EMBL" id="CP019628">
    <property type="protein sequence ID" value="AQQ01608.1"/>
    <property type="molecule type" value="Genomic_DNA"/>
</dbReference>
<keyword evidence="4" id="KW-0812">Transmembrane</keyword>
<evidence type="ECO:0000256" key="2">
    <source>
        <dbReference type="ARBA" id="ARBA00022676"/>
    </source>
</evidence>
<dbReference type="RefSeq" id="WP_077538242.1">
    <property type="nucleotide sequence ID" value="NZ_CP019628.1"/>
</dbReference>
<dbReference type="AlphaFoldDB" id="A0A1Q2H2L7"/>
<dbReference type="KEGG" id="paln:B0W48_18575"/>
<dbReference type="GO" id="GO:1901135">
    <property type="term" value="P:carbohydrate derivative metabolic process"/>
    <property type="evidence" value="ECO:0007669"/>
    <property type="project" value="UniProtKB-ARBA"/>
</dbReference>
<keyword evidence="2" id="KW-0328">Glycosyltransferase</keyword>
<feature type="domain" description="Glycosyl transferase family 1" evidence="5">
    <location>
        <begin position="177"/>
        <end position="332"/>
    </location>
</feature>
<dbReference type="Pfam" id="PF00534">
    <property type="entry name" value="Glycos_transf_1"/>
    <property type="match status" value="1"/>
</dbReference>
<keyword evidence="3" id="KW-0808">Transferase</keyword>
<keyword evidence="4" id="KW-0472">Membrane</keyword>
<evidence type="ECO:0000256" key="3">
    <source>
        <dbReference type="ARBA" id="ARBA00022679"/>
    </source>
</evidence>
<reference evidence="6 7" key="1">
    <citation type="submission" date="2017-02" db="EMBL/GenBank/DDBJ databases">
        <title>Complete genome sequence of the cold-active Pseudoalteromonas aliena strain EH1 isolated from Arctic seawater.</title>
        <authorList>
            <person name="Kim E."/>
            <person name="Heo E."/>
            <person name="Kim H."/>
            <person name="Kim D."/>
        </authorList>
    </citation>
    <scope>NUCLEOTIDE SEQUENCE [LARGE SCALE GENOMIC DNA]</scope>
    <source>
        <strain evidence="6 7">EH1</strain>
    </source>
</reference>